<accession>A0A931AWF3</accession>
<dbReference type="SUPFAM" id="SSF52080">
    <property type="entry name" value="Ribosomal proteins L15p and L18e"/>
    <property type="match status" value="1"/>
</dbReference>
<feature type="domain" description="Large ribosomal subunit protein uL15/eL18" evidence="7">
    <location>
        <begin position="77"/>
        <end position="145"/>
    </location>
</feature>
<name>A0A931AWF3_9FIRM</name>
<keyword evidence="4" id="KW-0694">RNA-binding</keyword>
<comment type="similarity">
    <text evidence="1 4 5">Belongs to the universal ribosomal protein uL15 family.</text>
</comment>
<protein>
    <recommendedName>
        <fullName evidence="4">Large ribosomal subunit protein uL15</fullName>
    </recommendedName>
</protein>
<dbReference type="InterPro" id="IPR030878">
    <property type="entry name" value="Ribosomal_uL15"/>
</dbReference>
<dbReference type="Proteomes" id="UP000621436">
    <property type="component" value="Unassembled WGS sequence"/>
</dbReference>
<organism evidence="8 9">
    <name type="scientific">Halonatronomonas betaini</name>
    <dbReference type="NCBI Taxonomy" id="2778430"/>
    <lineage>
        <taxon>Bacteria</taxon>
        <taxon>Bacillati</taxon>
        <taxon>Bacillota</taxon>
        <taxon>Clostridia</taxon>
        <taxon>Halanaerobiales</taxon>
        <taxon>Halarsenatibacteraceae</taxon>
        <taxon>Halonatronomonas</taxon>
    </lineage>
</organism>
<sequence length="147" mass="15799">MKLHNIKPKEGSKKKRQRCGRGIGSGRGYTSGRGANGQNSRSGGGVRLTFEGGQTPLFRKLPKRGFNNKNKKDYTILNVYQLNAFKEGTEITPELLKESGFVNNIASNGVKILGDGELDVSLTVKANAFTDSAIDKIEAAGGKAEVI</sequence>
<dbReference type="InterPro" id="IPR005749">
    <property type="entry name" value="Ribosomal_uL15_bac-type"/>
</dbReference>
<dbReference type="PANTHER" id="PTHR12934:SF11">
    <property type="entry name" value="LARGE RIBOSOMAL SUBUNIT PROTEIN UL15M"/>
    <property type="match status" value="1"/>
</dbReference>
<keyword evidence="2 4" id="KW-0689">Ribosomal protein</keyword>
<dbReference type="InterPro" id="IPR001196">
    <property type="entry name" value="Ribosomal_uL15_CS"/>
</dbReference>
<dbReference type="NCBIfam" id="TIGR01071">
    <property type="entry name" value="rplO_bact"/>
    <property type="match status" value="1"/>
</dbReference>
<feature type="compositionally biased region" description="Gly residues" evidence="6">
    <location>
        <begin position="21"/>
        <end position="35"/>
    </location>
</feature>
<dbReference type="EMBL" id="JADPIE010000009">
    <property type="protein sequence ID" value="MBF8438030.1"/>
    <property type="molecule type" value="Genomic_DNA"/>
</dbReference>
<reference evidence="8" key="1">
    <citation type="submission" date="2020-11" db="EMBL/GenBank/DDBJ databases">
        <title>Halonatronomonas betainensis gen. nov., sp. nov. a novel haloalkaliphilic representative of the family Halanaerobiacae capable of betaine degradation.</title>
        <authorList>
            <person name="Boltyanskaya Y."/>
            <person name="Kevbrin V."/>
            <person name="Detkova E."/>
            <person name="Grouzdev D.S."/>
            <person name="Koziaeva V."/>
            <person name="Zhilina T."/>
        </authorList>
    </citation>
    <scope>NUCLEOTIDE SEQUENCE</scope>
    <source>
        <strain evidence="8">Z-7014</strain>
    </source>
</reference>
<evidence type="ECO:0000256" key="5">
    <source>
        <dbReference type="RuleBase" id="RU003888"/>
    </source>
</evidence>
<gene>
    <name evidence="4 8" type="primary">rplO</name>
    <name evidence="8" type="ORF">I0Q91_13140</name>
</gene>
<dbReference type="PROSITE" id="PS00475">
    <property type="entry name" value="RIBOSOMAL_L15"/>
    <property type="match status" value="1"/>
</dbReference>
<dbReference type="RefSeq" id="WP_270455123.1">
    <property type="nucleotide sequence ID" value="NZ_JADPIE010000009.1"/>
</dbReference>
<dbReference type="InterPro" id="IPR036227">
    <property type="entry name" value="Ribosomal_uL15/eL18_sf"/>
</dbReference>
<feature type="region of interest" description="Disordered" evidence="6">
    <location>
        <begin position="1"/>
        <end position="51"/>
    </location>
</feature>
<dbReference type="AlphaFoldDB" id="A0A931AWF3"/>
<dbReference type="GO" id="GO:0019843">
    <property type="term" value="F:rRNA binding"/>
    <property type="evidence" value="ECO:0007669"/>
    <property type="project" value="UniProtKB-UniRule"/>
</dbReference>
<evidence type="ECO:0000256" key="6">
    <source>
        <dbReference type="SAM" id="MobiDB-lite"/>
    </source>
</evidence>
<feature type="compositionally biased region" description="Basic residues" evidence="6">
    <location>
        <begin position="1"/>
        <end position="19"/>
    </location>
</feature>
<proteinExistence type="inferred from homology"/>
<dbReference type="Gene3D" id="3.100.10.10">
    <property type="match status" value="1"/>
</dbReference>
<comment type="function">
    <text evidence="4">Binds to the 23S rRNA.</text>
</comment>
<keyword evidence="3 4" id="KW-0687">Ribonucleoprotein</keyword>
<evidence type="ECO:0000256" key="2">
    <source>
        <dbReference type="ARBA" id="ARBA00022980"/>
    </source>
</evidence>
<dbReference type="HAMAP" id="MF_01341">
    <property type="entry name" value="Ribosomal_uL15"/>
    <property type="match status" value="1"/>
</dbReference>
<keyword evidence="4" id="KW-0699">rRNA-binding</keyword>
<evidence type="ECO:0000256" key="4">
    <source>
        <dbReference type="HAMAP-Rule" id="MF_01341"/>
    </source>
</evidence>
<evidence type="ECO:0000313" key="9">
    <source>
        <dbReference type="Proteomes" id="UP000621436"/>
    </source>
</evidence>
<dbReference type="Pfam" id="PF00828">
    <property type="entry name" value="Ribosomal_L27A"/>
    <property type="match status" value="1"/>
</dbReference>
<dbReference type="GO" id="GO:0006412">
    <property type="term" value="P:translation"/>
    <property type="evidence" value="ECO:0007669"/>
    <property type="project" value="UniProtKB-UniRule"/>
</dbReference>
<evidence type="ECO:0000256" key="3">
    <source>
        <dbReference type="ARBA" id="ARBA00023274"/>
    </source>
</evidence>
<evidence type="ECO:0000313" key="8">
    <source>
        <dbReference type="EMBL" id="MBF8438030.1"/>
    </source>
</evidence>
<evidence type="ECO:0000256" key="1">
    <source>
        <dbReference type="ARBA" id="ARBA00007320"/>
    </source>
</evidence>
<comment type="subunit">
    <text evidence="4">Part of the 50S ribosomal subunit.</text>
</comment>
<keyword evidence="9" id="KW-1185">Reference proteome</keyword>
<dbReference type="PANTHER" id="PTHR12934">
    <property type="entry name" value="50S RIBOSOMAL PROTEIN L15"/>
    <property type="match status" value="1"/>
</dbReference>
<dbReference type="InterPro" id="IPR021131">
    <property type="entry name" value="Ribosomal_uL15/eL18"/>
</dbReference>
<dbReference type="GO" id="GO:0003735">
    <property type="term" value="F:structural constituent of ribosome"/>
    <property type="evidence" value="ECO:0007669"/>
    <property type="project" value="InterPro"/>
</dbReference>
<dbReference type="GO" id="GO:0022625">
    <property type="term" value="C:cytosolic large ribosomal subunit"/>
    <property type="evidence" value="ECO:0007669"/>
    <property type="project" value="TreeGrafter"/>
</dbReference>
<evidence type="ECO:0000259" key="7">
    <source>
        <dbReference type="Pfam" id="PF00828"/>
    </source>
</evidence>
<comment type="caution">
    <text evidence="8">The sequence shown here is derived from an EMBL/GenBank/DDBJ whole genome shotgun (WGS) entry which is preliminary data.</text>
</comment>